<dbReference type="InterPro" id="IPR025466">
    <property type="entry name" value="DUF4317"/>
</dbReference>
<reference evidence="1" key="1">
    <citation type="journal article" date="2021" name="PeerJ">
        <title>Extensive microbial diversity within the chicken gut microbiome revealed by metagenomics and culture.</title>
        <authorList>
            <person name="Gilroy R."/>
            <person name="Ravi A."/>
            <person name="Getino M."/>
            <person name="Pursley I."/>
            <person name="Horton D.L."/>
            <person name="Alikhan N.F."/>
            <person name="Baker D."/>
            <person name="Gharbi K."/>
            <person name="Hall N."/>
            <person name="Watson M."/>
            <person name="Adriaenssens E.M."/>
            <person name="Foster-Nyarko E."/>
            <person name="Jarju S."/>
            <person name="Secka A."/>
            <person name="Antonio M."/>
            <person name="Oren A."/>
            <person name="Chaudhuri R.R."/>
            <person name="La Ragione R."/>
            <person name="Hildebrand F."/>
            <person name="Pallen M.J."/>
        </authorList>
    </citation>
    <scope>NUCLEOTIDE SEQUENCE</scope>
    <source>
        <strain evidence="1">CHK189-11263</strain>
    </source>
</reference>
<sequence>MNEKEIAELRRRFRPDKSGITCVLGCYVNENGEIVSRFRQSLGAMSAEEGEKLLALLKRTLSGTPGRNLLDITFETAQVVDGPEHRRLMALRDSALEDEGAVEDFFQTVIRSAPLEGNYLILLARDTYDVPYRGRDGAEQADASEEVFTYLVCALCPVKQTKPALSYYPVENQLHNRGVDDLLSPPALGFLFPAFDDRSTNLYGALYYTRDGEDNHPDFVEAVFHTPAPMPAQAQMETFQALLGESLEEEGSYEVVQAIRDQLRERVEAYKSAREEEPLAVSRQEVGQVLSACGVAQTHIAAFEQRYDEAFGPGTRLAPQNLLDIRKLEVRTPSVTIQVDPDRGDLVETRVIDGVRYILIRADEGVRVNGVDIQIS</sequence>
<evidence type="ECO:0000313" key="2">
    <source>
        <dbReference type="Proteomes" id="UP000824208"/>
    </source>
</evidence>
<gene>
    <name evidence="1" type="ORF">H9714_00320</name>
</gene>
<accession>A0A9D2S4Q5</accession>
<dbReference type="Proteomes" id="UP000824208">
    <property type="component" value="Unassembled WGS sequence"/>
</dbReference>
<comment type="caution">
    <text evidence="1">The sequence shown here is derived from an EMBL/GenBank/DDBJ whole genome shotgun (WGS) entry which is preliminary data.</text>
</comment>
<protein>
    <submittedName>
        <fullName evidence="1">DUF4317 domain-containing protein</fullName>
    </submittedName>
</protein>
<dbReference type="EMBL" id="DWYC01000003">
    <property type="protein sequence ID" value="HJB55981.1"/>
    <property type="molecule type" value="Genomic_DNA"/>
</dbReference>
<organism evidence="1 2">
    <name type="scientific">Candidatus Flavonifractor intestinipullorum</name>
    <dbReference type="NCBI Taxonomy" id="2838587"/>
    <lineage>
        <taxon>Bacteria</taxon>
        <taxon>Bacillati</taxon>
        <taxon>Bacillota</taxon>
        <taxon>Clostridia</taxon>
        <taxon>Eubacteriales</taxon>
        <taxon>Oscillospiraceae</taxon>
        <taxon>Flavonifractor</taxon>
    </lineage>
</organism>
<dbReference type="AlphaFoldDB" id="A0A9D2S4Q5"/>
<proteinExistence type="predicted"/>
<reference evidence="1" key="2">
    <citation type="submission" date="2021-04" db="EMBL/GenBank/DDBJ databases">
        <authorList>
            <person name="Gilroy R."/>
        </authorList>
    </citation>
    <scope>NUCLEOTIDE SEQUENCE</scope>
    <source>
        <strain evidence="1">CHK189-11263</strain>
    </source>
</reference>
<evidence type="ECO:0000313" key="1">
    <source>
        <dbReference type="EMBL" id="HJB55981.1"/>
    </source>
</evidence>
<name>A0A9D2S4Q5_9FIRM</name>
<dbReference type="Pfam" id="PF14199">
    <property type="entry name" value="DUF4317"/>
    <property type="match status" value="1"/>
</dbReference>